<dbReference type="PROSITE" id="PS51462">
    <property type="entry name" value="NUDIX"/>
    <property type="match status" value="1"/>
</dbReference>
<dbReference type="InterPro" id="IPR020476">
    <property type="entry name" value="Nudix_hydrolase"/>
</dbReference>
<dbReference type="InterPro" id="IPR020084">
    <property type="entry name" value="NUDIX_hydrolase_CS"/>
</dbReference>
<comment type="similarity">
    <text evidence="1 3">Belongs to the Nudix hydrolase family.</text>
</comment>
<evidence type="ECO:0000259" key="4">
    <source>
        <dbReference type="PROSITE" id="PS51462"/>
    </source>
</evidence>
<evidence type="ECO:0000313" key="5">
    <source>
        <dbReference type="EMBL" id="PSR21925.1"/>
    </source>
</evidence>
<dbReference type="PANTHER" id="PTHR43736">
    <property type="entry name" value="ADP-RIBOSE PYROPHOSPHATASE"/>
    <property type="match status" value="1"/>
</dbReference>
<dbReference type="PRINTS" id="PR00502">
    <property type="entry name" value="NUDIXFAMILY"/>
</dbReference>
<proteinExistence type="inferred from homology"/>
<accession>A0A2T2WI74</accession>
<comment type="caution">
    <text evidence="5">The sequence shown here is derived from an EMBL/GenBank/DDBJ whole genome shotgun (WGS) entry which is preliminary data.</text>
</comment>
<dbReference type="PROSITE" id="PS00893">
    <property type="entry name" value="NUDIX_BOX"/>
    <property type="match status" value="1"/>
</dbReference>
<dbReference type="InterPro" id="IPR015797">
    <property type="entry name" value="NUDIX_hydrolase-like_dom_sf"/>
</dbReference>
<dbReference type="GO" id="GO:0016787">
    <property type="term" value="F:hydrolase activity"/>
    <property type="evidence" value="ECO:0007669"/>
    <property type="project" value="UniProtKB-KW"/>
</dbReference>
<dbReference type="Proteomes" id="UP000241848">
    <property type="component" value="Unassembled WGS sequence"/>
</dbReference>
<evidence type="ECO:0000256" key="3">
    <source>
        <dbReference type="RuleBase" id="RU003476"/>
    </source>
</evidence>
<evidence type="ECO:0000256" key="1">
    <source>
        <dbReference type="ARBA" id="ARBA00005582"/>
    </source>
</evidence>
<dbReference type="Gene3D" id="3.90.79.10">
    <property type="entry name" value="Nucleoside Triphosphate Pyrophosphohydrolase"/>
    <property type="match status" value="1"/>
</dbReference>
<evidence type="ECO:0000313" key="6">
    <source>
        <dbReference type="Proteomes" id="UP000241848"/>
    </source>
</evidence>
<reference evidence="5 6" key="1">
    <citation type="journal article" date="2014" name="BMC Genomics">
        <title>Comparison of environmental and isolate Sulfobacillus genomes reveals diverse carbon, sulfur, nitrogen, and hydrogen metabolisms.</title>
        <authorList>
            <person name="Justice N.B."/>
            <person name="Norman A."/>
            <person name="Brown C.T."/>
            <person name="Singh A."/>
            <person name="Thomas B.C."/>
            <person name="Banfield J.F."/>
        </authorList>
    </citation>
    <scope>NUCLEOTIDE SEQUENCE [LARGE SCALE GENOMIC DNA]</scope>
    <source>
        <strain evidence="5">AMDSBA3</strain>
    </source>
</reference>
<gene>
    <name evidence="5" type="ORF">C7B45_08975</name>
</gene>
<keyword evidence="2 3" id="KW-0378">Hydrolase</keyword>
<dbReference type="SUPFAM" id="SSF55811">
    <property type="entry name" value="Nudix"/>
    <property type="match status" value="1"/>
</dbReference>
<name>A0A2T2WI74_9FIRM</name>
<dbReference type="Pfam" id="PF00293">
    <property type="entry name" value="NUDIX"/>
    <property type="match status" value="1"/>
</dbReference>
<dbReference type="AlphaFoldDB" id="A0A2T2WI74"/>
<sequence>MQWRHAPASQWLYCPLCRADLKDRCWDGKMRRYCPHCGFVYWERPLPAAATVIVNSRHPTKIVLVRRRYPPEEGQWTLPGGGIESSESPQEAAIREAREETGLTIAIDDELGTWSTPSRETVVVFYVAHPLGGTLRGGTDATEASWVDLEAAPRLAFSTHREALARFIQRQVSAG</sequence>
<evidence type="ECO:0000256" key="2">
    <source>
        <dbReference type="ARBA" id="ARBA00022801"/>
    </source>
</evidence>
<dbReference type="EMBL" id="PXYV01000025">
    <property type="protein sequence ID" value="PSR21925.1"/>
    <property type="molecule type" value="Genomic_DNA"/>
</dbReference>
<organism evidence="5 6">
    <name type="scientific">Sulfobacillus acidophilus</name>
    <dbReference type="NCBI Taxonomy" id="53633"/>
    <lineage>
        <taxon>Bacteria</taxon>
        <taxon>Bacillati</taxon>
        <taxon>Bacillota</taxon>
        <taxon>Clostridia</taxon>
        <taxon>Eubacteriales</taxon>
        <taxon>Clostridiales Family XVII. Incertae Sedis</taxon>
        <taxon>Sulfobacillus</taxon>
    </lineage>
</organism>
<feature type="domain" description="Nudix hydrolase" evidence="4">
    <location>
        <begin position="45"/>
        <end position="169"/>
    </location>
</feature>
<dbReference type="PANTHER" id="PTHR43736:SF1">
    <property type="entry name" value="DIHYDRONEOPTERIN TRIPHOSPHATE DIPHOSPHATASE"/>
    <property type="match status" value="1"/>
</dbReference>
<dbReference type="InterPro" id="IPR000086">
    <property type="entry name" value="NUDIX_hydrolase_dom"/>
</dbReference>
<protein>
    <submittedName>
        <fullName evidence="5">NUDIX hydrolase</fullName>
    </submittedName>
</protein>